<dbReference type="GO" id="GO:0006351">
    <property type="term" value="P:DNA-templated transcription"/>
    <property type="evidence" value="ECO:0007669"/>
    <property type="project" value="InterPro"/>
</dbReference>
<dbReference type="SUPFAM" id="SSF57701">
    <property type="entry name" value="Zn2/Cys6 DNA-binding domain"/>
    <property type="match status" value="1"/>
</dbReference>
<evidence type="ECO:0000313" key="9">
    <source>
        <dbReference type="Proteomes" id="UP001212411"/>
    </source>
</evidence>
<keyword evidence="9" id="KW-1185">Reference proteome</keyword>
<dbReference type="Pfam" id="PF00172">
    <property type="entry name" value="Zn_clus"/>
    <property type="match status" value="1"/>
</dbReference>
<evidence type="ECO:0000313" key="8">
    <source>
        <dbReference type="EMBL" id="WBW71694.1"/>
    </source>
</evidence>
<dbReference type="SMART" id="SM00906">
    <property type="entry name" value="Fungal_trans"/>
    <property type="match status" value="1"/>
</dbReference>
<proteinExistence type="predicted"/>
<keyword evidence="1" id="KW-0479">Metal-binding</keyword>
<dbReference type="InterPro" id="IPR007219">
    <property type="entry name" value="XnlR_reg_dom"/>
</dbReference>
<feature type="domain" description="Zn(2)-C6 fungal-type" evidence="7">
    <location>
        <begin position="25"/>
        <end position="55"/>
    </location>
</feature>
<dbReference type="GO" id="GO:0000981">
    <property type="term" value="F:DNA-binding transcription factor activity, RNA polymerase II-specific"/>
    <property type="evidence" value="ECO:0007669"/>
    <property type="project" value="InterPro"/>
</dbReference>
<keyword evidence="2" id="KW-0862">Zinc</keyword>
<dbReference type="AlphaFoldDB" id="A0AAE9W9J7"/>
<dbReference type="Proteomes" id="UP001212411">
    <property type="component" value="Chromosome 1"/>
</dbReference>
<evidence type="ECO:0000256" key="4">
    <source>
        <dbReference type="ARBA" id="ARBA00023163"/>
    </source>
</evidence>
<evidence type="ECO:0000256" key="5">
    <source>
        <dbReference type="ARBA" id="ARBA00023242"/>
    </source>
</evidence>
<dbReference type="GeneID" id="80875730"/>
<keyword evidence="3" id="KW-0805">Transcription regulation</keyword>
<feature type="region of interest" description="Disordered" evidence="6">
    <location>
        <begin position="640"/>
        <end position="662"/>
    </location>
</feature>
<dbReference type="GO" id="GO:0008270">
    <property type="term" value="F:zinc ion binding"/>
    <property type="evidence" value="ECO:0007669"/>
    <property type="project" value="InterPro"/>
</dbReference>
<organism evidence="8 9">
    <name type="scientific">Schizosaccharomyces osmophilus</name>
    <dbReference type="NCBI Taxonomy" id="2545709"/>
    <lineage>
        <taxon>Eukaryota</taxon>
        <taxon>Fungi</taxon>
        <taxon>Dikarya</taxon>
        <taxon>Ascomycota</taxon>
        <taxon>Taphrinomycotina</taxon>
        <taxon>Schizosaccharomycetes</taxon>
        <taxon>Schizosaccharomycetales</taxon>
        <taxon>Schizosaccharomycetaceae</taxon>
        <taxon>Schizosaccharomyces</taxon>
    </lineage>
</organism>
<evidence type="ECO:0000256" key="2">
    <source>
        <dbReference type="ARBA" id="ARBA00022833"/>
    </source>
</evidence>
<dbReference type="CDD" id="cd00067">
    <property type="entry name" value="GAL4"/>
    <property type="match status" value="1"/>
</dbReference>
<evidence type="ECO:0000256" key="3">
    <source>
        <dbReference type="ARBA" id="ARBA00023015"/>
    </source>
</evidence>
<accession>A0AAE9W9J7</accession>
<dbReference type="EMBL" id="CP115611">
    <property type="protein sequence ID" value="WBW71694.1"/>
    <property type="molecule type" value="Genomic_DNA"/>
</dbReference>
<dbReference type="InterPro" id="IPR036864">
    <property type="entry name" value="Zn2-C6_fun-type_DNA-bd_sf"/>
</dbReference>
<dbReference type="Gene3D" id="4.10.240.10">
    <property type="entry name" value="Zn(2)-C6 fungal-type DNA-binding domain"/>
    <property type="match status" value="1"/>
</dbReference>
<dbReference type="Pfam" id="PF04082">
    <property type="entry name" value="Fungal_trans"/>
    <property type="match status" value="1"/>
</dbReference>
<gene>
    <name evidence="8" type="primary">prt1</name>
    <name evidence="8" type="ORF">SOMG_02249</name>
</gene>
<name>A0AAE9W9J7_9SCHI</name>
<keyword evidence="8" id="KW-0238">DNA-binding</keyword>
<dbReference type="RefSeq" id="XP_056035937.1">
    <property type="nucleotide sequence ID" value="XM_056181041.1"/>
</dbReference>
<dbReference type="PANTHER" id="PTHR46910:SF36">
    <property type="entry name" value="TRANSCRIPTION FACTOR"/>
    <property type="match status" value="1"/>
</dbReference>
<protein>
    <submittedName>
        <fullName evidence="8">DNA-binding transcription factor</fullName>
    </submittedName>
</protein>
<dbReference type="SMART" id="SM00066">
    <property type="entry name" value="GAL4"/>
    <property type="match status" value="1"/>
</dbReference>
<keyword evidence="4" id="KW-0804">Transcription</keyword>
<sequence>MKSMSPEGDSPQTNEIKNKRRINRACDLCRKRKIRCDGKQPACSNCLNHSVSCVYTARPKRRTGQKQMYIKSLVSRLEQMESTIRSVVPNYSPQNETFSNLYGDADEADKSLKEDSYSDESTSGDMASLNEKMGTLITTPVGGQKYIGASSNLSILQHATRVASGIASDKALENLLLAKSSSLADQPEDIYEAIRAELPSPEVAQAYVNAYFKTFNRELPVFTREGFEKRFSTPDWYKDQDDSVDITKYALYITVLSLGCIASGEDEWYLKRAKALYMNVLDVHLKVTQKMSFDTLLVCFLSSIFFSAICQPNSAWLSLGVVIRVAQTLGLHRNSSMWSINKEDAEEKARLFWLIYCMDRVFSFTSGKPLAFQDEDIDQIIPFYSIYHFSCVETQENDEFRRFNFLECFVKLMQIHGRILRQLYSVAGMKSTTNELKEKIKTLDFELHEWLSAIPKGIRPYDPSLFKFRACHLMACGYYSALILVHRHSLTKNLQLSCAHRGLNNTADSQALCIESARAVTNLFLTSLHGQEFSLKVLMNHAFTATLILFIGILKRPLASSCRHDINCLITVRRCFLACASRWARHFEPNILLNGLDSMISTAELAIQKANQMAKSLSTPFDVQTGATQSKIPLFTHSESVQTQPSFTPASSQAEGKTGDDIFHENNPFFNNEYLNSLNISISEMQQNKANSLEGNIPNDEFSGNDLVTGVTPILDQTMSMYPFNDELHLNFADANVYNPNIFEDMGMEF</sequence>
<dbReference type="PANTHER" id="PTHR46910">
    <property type="entry name" value="TRANSCRIPTION FACTOR PDR1"/>
    <property type="match status" value="1"/>
</dbReference>
<dbReference type="InterPro" id="IPR050987">
    <property type="entry name" value="AtrR-like"/>
</dbReference>
<evidence type="ECO:0000256" key="6">
    <source>
        <dbReference type="SAM" id="MobiDB-lite"/>
    </source>
</evidence>
<feature type="compositionally biased region" description="Polar residues" evidence="6">
    <location>
        <begin position="640"/>
        <end position="655"/>
    </location>
</feature>
<dbReference type="PROSITE" id="PS50048">
    <property type="entry name" value="ZN2_CY6_FUNGAL_2"/>
    <property type="match status" value="1"/>
</dbReference>
<dbReference type="CDD" id="cd12148">
    <property type="entry name" value="fungal_TF_MHR"/>
    <property type="match status" value="1"/>
</dbReference>
<reference evidence="8 9" key="1">
    <citation type="journal article" date="2023" name="G3 (Bethesda)">
        <title>A high-quality reference genome for the fission yeast Schizosaccharomyces osmophilus.</title>
        <authorList>
            <person name="Jia G.S."/>
            <person name="Zhang W.C."/>
            <person name="Liang Y."/>
            <person name="Liu X.H."/>
            <person name="Rhind N."/>
            <person name="Pidoux A."/>
            <person name="Brysch-Herzberg M."/>
            <person name="Du L.L."/>
        </authorList>
    </citation>
    <scope>NUCLEOTIDE SEQUENCE [LARGE SCALE GENOMIC DNA]</scope>
    <source>
        <strain evidence="8 9">CBS 15793</strain>
    </source>
</reference>
<keyword evidence="5" id="KW-0539">Nucleus</keyword>
<dbReference type="KEGG" id="som:SOMG_02249"/>
<evidence type="ECO:0000256" key="1">
    <source>
        <dbReference type="ARBA" id="ARBA00022723"/>
    </source>
</evidence>
<dbReference type="GO" id="GO:0003677">
    <property type="term" value="F:DNA binding"/>
    <property type="evidence" value="ECO:0007669"/>
    <property type="project" value="UniProtKB-KW"/>
</dbReference>
<dbReference type="InterPro" id="IPR001138">
    <property type="entry name" value="Zn2Cys6_DnaBD"/>
</dbReference>
<evidence type="ECO:0000259" key="7">
    <source>
        <dbReference type="PROSITE" id="PS50048"/>
    </source>
</evidence>
<dbReference type="PROSITE" id="PS00463">
    <property type="entry name" value="ZN2_CY6_FUNGAL_1"/>
    <property type="match status" value="1"/>
</dbReference>